<dbReference type="Pfam" id="PF08213">
    <property type="entry name" value="COX24_C"/>
    <property type="match status" value="1"/>
</dbReference>
<keyword evidence="2" id="KW-0496">Mitochondrion</keyword>
<proteinExistence type="inferred from homology"/>
<dbReference type="PANTHER" id="PTHR32035:SF3">
    <property type="entry name" value="SMALL RIBOSOMAL SUBUNIT PROTEIN MS38"/>
    <property type="match status" value="1"/>
</dbReference>
<accession>A0AAV8XEK4</accession>
<organism evidence="6 7">
    <name type="scientific">Aromia moschata</name>
    <dbReference type="NCBI Taxonomy" id="1265417"/>
    <lineage>
        <taxon>Eukaryota</taxon>
        <taxon>Metazoa</taxon>
        <taxon>Ecdysozoa</taxon>
        <taxon>Arthropoda</taxon>
        <taxon>Hexapoda</taxon>
        <taxon>Insecta</taxon>
        <taxon>Pterygota</taxon>
        <taxon>Neoptera</taxon>
        <taxon>Endopterygota</taxon>
        <taxon>Coleoptera</taxon>
        <taxon>Polyphaga</taxon>
        <taxon>Cucujiformia</taxon>
        <taxon>Chrysomeloidea</taxon>
        <taxon>Cerambycidae</taxon>
        <taxon>Cerambycinae</taxon>
        <taxon>Callichromatini</taxon>
        <taxon>Aromia</taxon>
    </lineage>
</organism>
<evidence type="ECO:0000256" key="1">
    <source>
        <dbReference type="ARBA" id="ARBA00004173"/>
    </source>
</evidence>
<evidence type="ECO:0000256" key="4">
    <source>
        <dbReference type="ARBA" id="ARBA00035682"/>
    </source>
</evidence>
<dbReference type="Proteomes" id="UP001162162">
    <property type="component" value="Unassembled WGS sequence"/>
</dbReference>
<evidence type="ECO:0000259" key="5">
    <source>
        <dbReference type="SMART" id="SM01155"/>
    </source>
</evidence>
<comment type="similarity">
    <text evidence="3">Belongs to the mitochondrion-specific ribosomal protein mS38 family.</text>
</comment>
<dbReference type="InterPro" id="IPR013177">
    <property type="entry name" value="Ribosomal_mS38_C"/>
</dbReference>
<dbReference type="SMART" id="SM01155">
    <property type="entry name" value="DUF1713"/>
    <property type="match status" value="1"/>
</dbReference>
<evidence type="ECO:0000313" key="6">
    <source>
        <dbReference type="EMBL" id="KAJ8936968.1"/>
    </source>
</evidence>
<dbReference type="EMBL" id="JAPWTK010000698">
    <property type="protein sequence ID" value="KAJ8936968.1"/>
    <property type="molecule type" value="Genomic_DNA"/>
</dbReference>
<comment type="caution">
    <text evidence="6">The sequence shown here is derived from an EMBL/GenBank/DDBJ whole genome shotgun (WGS) entry which is preliminary data.</text>
</comment>
<comment type="subcellular location">
    <subcellularLocation>
        <location evidence="1">Mitochondrion</location>
    </subcellularLocation>
</comment>
<protein>
    <recommendedName>
        <fullName evidence="4">Small ribosomal subunit protein mS38</fullName>
    </recommendedName>
</protein>
<dbReference type="AlphaFoldDB" id="A0AAV8XEK4"/>
<evidence type="ECO:0000313" key="7">
    <source>
        <dbReference type="Proteomes" id="UP001162162"/>
    </source>
</evidence>
<dbReference type="PANTHER" id="PTHR32035">
    <property type="entry name" value="AURORA KINASE A-INTERACTING PROTEIN"/>
    <property type="match status" value="1"/>
</dbReference>
<keyword evidence="7" id="KW-1185">Reference proteome</keyword>
<name>A0AAV8XEK4_9CUCU</name>
<feature type="domain" description="Ribosomal protein mS38 C-terminal" evidence="5">
    <location>
        <begin position="98"/>
        <end position="131"/>
    </location>
</feature>
<gene>
    <name evidence="6" type="ORF">NQ318_015631</name>
</gene>
<sequence>MNYLTKISRLFQSKGNNLNILRYLHIQKSTNVPPVILHTDLINNAWIWQKKSQIQLPLITNIKLELPNTLKQITPVVEQTVQNGIEVPGVNNGDIPKQAARLIVIRRKKMKKHKLRKLRKKMKFEWAKLRQRRELKKEKEFQAKLIQQCKEAEAFSAEKYVQERIDKLNEIIIPRYWKGKRLPEFIIREKMGLPPKK</sequence>
<evidence type="ECO:0000256" key="3">
    <source>
        <dbReference type="ARBA" id="ARBA00035647"/>
    </source>
</evidence>
<evidence type="ECO:0000256" key="2">
    <source>
        <dbReference type="ARBA" id="ARBA00023128"/>
    </source>
</evidence>
<reference evidence="6" key="1">
    <citation type="journal article" date="2023" name="Insect Mol. Biol.">
        <title>Genome sequencing provides insights into the evolution of gene families encoding plant cell wall-degrading enzymes in longhorned beetles.</title>
        <authorList>
            <person name="Shin N.R."/>
            <person name="Okamura Y."/>
            <person name="Kirsch R."/>
            <person name="Pauchet Y."/>
        </authorList>
    </citation>
    <scope>NUCLEOTIDE SEQUENCE</scope>
    <source>
        <strain evidence="6">AMC_N1</strain>
    </source>
</reference>
<dbReference type="GO" id="GO:0005739">
    <property type="term" value="C:mitochondrion"/>
    <property type="evidence" value="ECO:0007669"/>
    <property type="project" value="UniProtKB-SubCell"/>
</dbReference>